<dbReference type="Gene3D" id="3.40.50.1820">
    <property type="entry name" value="alpha/beta hydrolase"/>
    <property type="match status" value="2"/>
</dbReference>
<evidence type="ECO:0000256" key="1">
    <source>
        <dbReference type="ARBA" id="ARBA00004613"/>
    </source>
</evidence>
<feature type="transmembrane region" description="Helical" evidence="5">
    <location>
        <begin position="57"/>
        <end position="79"/>
    </location>
</feature>
<reference evidence="7" key="1">
    <citation type="submission" date="2020-11" db="EMBL/GenBank/DDBJ databases">
        <authorList>
            <person name="Tran Van P."/>
        </authorList>
    </citation>
    <scope>NUCLEOTIDE SEQUENCE</scope>
</reference>
<keyword evidence="5" id="KW-0812">Transmembrane</keyword>
<dbReference type="GO" id="GO:0016042">
    <property type="term" value="P:lipid catabolic process"/>
    <property type="evidence" value="ECO:0007669"/>
    <property type="project" value="TreeGrafter"/>
</dbReference>
<organism evidence="7">
    <name type="scientific">Timema monikensis</name>
    <dbReference type="NCBI Taxonomy" id="170555"/>
    <lineage>
        <taxon>Eukaryota</taxon>
        <taxon>Metazoa</taxon>
        <taxon>Ecdysozoa</taxon>
        <taxon>Arthropoda</taxon>
        <taxon>Hexapoda</taxon>
        <taxon>Insecta</taxon>
        <taxon>Pterygota</taxon>
        <taxon>Neoptera</taxon>
        <taxon>Polyneoptera</taxon>
        <taxon>Phasmatodea</taxon>
        <taxon>Timematodea</taxon>
        <taxon>Timematoidea</taxon>
        <taxon>Timematidae</taxon>
        <taxon>Timema</taxon>
    </lineage>
</organism>
<evidence type="ECO:0000256" key="5">
    <source>
        <dbReference type="SAM" id="Phobius"/>
    </source>
</evidence>
<dbReference type="PANTHER" id="PTHR11610">
    <property type="entry name" value="LIPASE"/>
    <property type="match status" value="1"/>
</dbReference>
<comment type="subcellular location">
    <subcellularLocation>
        <location evidence="1">Secreted</location>
    </subcellularLocation>
</comment>
<dbReference type="EMBL" id="OB795298">
    <property type="protein sequence ID" value="CAD7432021.1"/>
    <property type="molecule type" value="Genomic_DNA"/>
</dbReference>
<keyword evidence="3" id="KW-0964">Secreted</keyword>
<dbReference type="InterPro" id="IPR013818">
    <property type="entry name" value="Lipase"/>
</dbReference>
<dbReference type="SUPFAM" id="SSF53474">
    <property type="entry name" value="alpha/beta-Hydrolases"/>
    <property type="match status" value="1"/>
</dbReference>
<sequence length="413" mass="44268">MWDLRVLCWDLELFAEGGNDLKVLILSFTDISLLEVSPIPSSNSFFSIESTVISDNLLSCSTLFFTFSAFLNAFLALLICDSSHAFLLLCPSSSSSDGSFLSPLPPSSRSVSNSVSQQVVGSFSARETISCIVLQFLLFVSHLLAEQQDKSTGHNQSYPTKRFDAEKDVKFYLYTQNNPTSATSLSVGDVSTLANFNPDLSTKIIVHGWLAGPKDMDDSREGKRTTSETLIKYFLSGYSSSIAIVSSAVSSSCDHVSVLWYGLVTAGGLLCLKGLDPAAPLYGQESLENRLDPTDASFVEVVHTCAGLLGWADPLGHVDFYPNSGEPVQPGCGTDLAELGLGSCSHIRARALFAESITTSVGFVGVLCSDWKTYENDGCSHNPTALMGDPTDTSAKEGSYYLTTASSSPFAQG</sequence>
<dbReference type="GO" id="GO:0017171">
    <property type="term" value="F:serine hydrolase activity"/>
    <property type="evidence" value="ECO:0007669"/>
    <property type="project" value="TreeGrafter"/>
</dbReference>
<proteinExistence type="inferred from homology"/>
<dbReference type="AlphaFoldDB" id="A0A7R9EDJ0"/>
<evidence type="ECO:0000259" key="6">
    <source>
        <dbReference type="Pfam" id="PF00151"/>
    </source>
</evidence>
<dbReference type="Pfam" id="PF00151">
    <property type="entry name" value="Lipase"/>
    <property type="match status" value="1"/>
</dbReference>
<feature type="domain" description="Lipase" evidence="6">
    <location>
        <begin position="261"/>
        <end position="410"/>
    </location>
</feature>
<protein>
    <recommendedName>
        <fullName evidence="6">Lipase domain-containing protein</fullName>
    </recommendedName>
</protein>
<evidence type="ECO:0000256" key="3">
    <source>
        <dbReference type="ARBA" id="ARBA00022525"/>
    </source>
</evidence>
<evidence type="ECO:0000256" key="2">
    <source>
        <dbReference type="ARBA" id="ARBA00010701"/>
    </source>
</evidence>
<dbReference type="InterPro" id="IPR000734">
    <property type="entry name" value="TAG_lipase"/>
</dbReference>
<gene>
    <name evidence="7" type="ORF">TMSB3V08_LOCUS8740</name>
</gene>
<accession>A0A7R9EDJ0</accession>
<dbReference type="InterPro" id="IPR029058">
    <property type="entry name" value="AB_hydrolase_fold"/>
</dbReference>
<keyword evidence="5" id="KW-0472">Membrane</keyword>
<evidence type="ECO:0000256" key="4">
    <source>
        <dbReference type="RuleBase" id="RU004262"/>
    </source>
</evidence>
<evidence type="ECO:0000313" key="7">
    <source>
        <dbReference type="EMBL" id="CAD7432021.1"/>
    </source>
</evidence>
<keyword evidence="5" id="KW-1133">Transmembrane helix</keyword>
<dbReference type="GO" id="GO:0005615">
    <property type="term" value="C:extracellular space"/>
    <property type="evidence" value="ECO:0007669"/>
    <property type="project" value="TreeGrafter"/>
</dbReference>
<dbReference type="PANTHER" id="PTHR11610:SF173">
    <property type="entry name" value="LIPASE DOMAIN-CONTAINING PROTEIN-RELATED"/>
    <property type="match status" value="1"/>
</dbReference>
<comment type="similarity">
    <text evidence="2 4">Belongs to the AB hydrolase superfamily. Lipase family.</text>
</comment>
<dbReference type="GO" id="GO:0016298">
    <property type="term" value="F:lipase activity"/>
    <property type="evidence" value="ECO:0007669"/>
    <property type="project" value="InterPro"/>
</dbReference>
<name>A0A7R9EDJ0_9NEOP</name>